<dbReference type="Proteomes" id="UP001232992">
    <property type="component" value="Unassembled WGS sequence"/>
</dbReference>
<proteinExistence type="predicted"/>
<keyword evidence="2" id="KW-1185">Reference proteome</keyword>
<protein>
    <submittedName>
        <fullName evidence="1">XisH family protein</fullName>
    </submittedName>
</protein>
<dbReference type="InterPro" id="IPR011856">
    <property type="entry name" value="tRNA_endonuc-like_dom_sf"/>
</dbReference>
<dbReference type="InterPro" id="IPR011335">
    <property type="entry name" value="Restrct_endonuc-II-like"/>
</dbReference>
<reference evidence="1 2" key="1">
    <citation type="submission" date="2023-01" db="EMBL/GenBank/DDBJ databases">
        <title>Novel diversity within Roseofilum (Cyanobacteria; Desertifilaceae) from marine benthic mats with descriptions of four novel species.</title>
        <authorList>
            <person name="Wang Y."/>
            <person name="Berthold D.E."/>
            <person name="Hu J."/>
            <person name="Lefler F.W."/>
            <person name="Laughinghouse H.D. IV."/>
        </authorList>
    </citation>
    <scope>NUCLEOTIDE SEQUENCE [LARGE SCALE GENOMIC DNA]</scope>
    <source>
        <strain evidence="1 2">BLCC-M143</strain>
    </source>
</reference>
<dbReference type="CDD" id="cd22366">
    <property type="entry name" value="XisH-like"/>
    <property type="match status" value="1"/>
</dbReference>
<accession>A0ABT7BX61</accession>
<dbReference type="Gene3D" id="3.40.1350.10">
    <property type="match status" value="1"/>
</dbReference>
<name>A0ABT7BX61_9CYAN</name>
<dbReference type="RefSeq" id="WP_283758427.1">
    <property type="nucleotide sequence ID" value="NZ_JAQOSQ010000010.1"/>
</dbReference>
<gene>
    <name evidence="1" type="ORF">PMH09_11310</name>
</gene>
<dbReference type="SUPFAM" id="SSF52980">
    <property type="entry name" value="Restriction endonuclease-like"/>
    <property type="match status" value="1"/>
</dbReference>
<evidence type="ECO:0000313" key="1">
    <source>
        <dbReference type="EMBL" id="MDJ1183776.1"/>
    </source>
</evidence>
<sequence>MSAKDMFHDTVRIAIEKDGWTITNDPLFIELTKQVRMNIDLGAEKLLAAEKGKRKIAIEIKSFVGLSTISDFHTAVGQFINYRVALEFLNSERVLYLAVPTDVYEDFFTDRFVQAVLEKYEIKILAFNVQEQEIELWQN</sequence>
<evidence type="ECO:0000313" key="2">
    <source>
        <dbReference type="Proteomes" id="UP001232992"/>
    </source>
</evidence>
<dbReference type="Pfam" id="PF08814">
    <property type="entry name" value="XisH"/>
    <property type="match status" value="1"/>
</dbReference>
<dbReference type="EMBL" id="JAQOSQ010000010">
    <property type="protein sequence ID" value="MDJ1183776.1"/>
    <property type="molecule type" value="Genomic_DNA"/>
</dbReference>
<organism evidence="1 2">
    <name type="scientific">Roseofilum casamattae BLCC-M143</name>
    <dbReference type="NCBI Taxonomy" id="3022442"/>
    <lineage>
        <taxon>Bacteria</taxon>
        <taxon>Bacillati</taxon>
        <taxon>Cyanobacteriota</taxon>
        <taxon>Cyanophyceae</taxon>
        <taxon>Desertifilales</taxon>
        <taxon>Desertifilaceae</taxon>
        <taxon>Roseofilum</taxon>
        <taxon>Roseofilum casamattae</taxon>
    </lineage>
</organism>
<dbReference type="InterPro" id="IPR014919">
    <property type="entry name" value="XisH"/>
</dbReference>
<comment type="caution">
    <text evidence="1">The sequence shown here is derived from an EMBL/GenBank/DDBJ whole genome shotgun (WGS) entry which is preliminary data.</text>
</comment>